<dbReference type="EMBL" id="CP016094">
    <property type="protein sequence ID" value="AOS45202.1"/>
    <property type="molecule type" value="Genomic_DNA"/>
</dbReference>
<dbReference type="InterPro" id="IPR010982">
    <property type="entry name" value="Lambda_DNA-bd_dom_sf"/>
</dbReference>
<dbReference type="InterPro" id="IPR001387">
    <property type="entry name" value="Cro/C1-type_HTH"/>
</dbReference>
<dbReference type="OrthoDB" id="9809434at2"/>
<gene>
    <name evidence="2" type="ORF">Verru16b_02280</name>
</gene>
<evidence type="ECO:0000313" key="2">
    <source>
        <dbReference type="EMBL" id="AOS45202.1"/>
    </source>
</evidence>
<keyword evidence="3" id="KW-1185">Reference proteome</keyword>
<accession>A0A1D8AWC9</accession>
<dbReference type="Gene3D" id="1.10.260.40">
    <property type="entry name" value="lambda repressor-like DNA-binding domains"/>
    <property type="match status" value="1"/>
</dbReference>
<reference evidence="2 3" key="1">
    <citation type="submission" date="2016-06" db="EMBL/GenBank/DDBJ databases">
        <title>Three novel species with peptidoglycan cell walls form the new genus Lacunisphaera gen. nov. in the family Opitutaceae of the verrucomicrobial subdivision 4.</title>
        <authorList>
            <person name="Rast P."/>
            <person name="Gloeckner I."/>
            <person name="Jogler M."/>
            <person name="Boedeker C."/>
            <person name="Jeske O."/>
            <person name="Wiegand S."/>
            <person name="Reinhardt R."/>
            <person name="Schumann P."/>
            <person name="Rohde M."/>
            <person name="Spring S."/>
            <person name="Gloeckner F.O."/>
            <person name="Jogler C."/>
        </authorList>
    </citation>
    <scope>NUCLEOTIDE SEQUENCE [LARGE SCALE GENOMIC DNA]</scope>
    <source>
        <strain evidence="2 3">IG16b</strain>
    </source>
</reference>
<dbReference type="Pfam" id="PF13443">
    <property type="entry name" value="HTH_26"/>
    <property type="match status" value="1"/>
</dbReference>
<sequence>MKEDKLKRFETTSTEYLREEGLYGDVEANAMKHVVAAALTQRMERLGLTVSELARELGTSRAAVNRVFDPLNTSLTLTTLARTAAALGCRVKIEIVLPR</sequence>
<evidence type="ECO:0000313" key="3">
    <source>
        <dbReference type="Proteomes" id="UP000095228"/>
    </source>
</evidence>
<dbReference type="AlphaFoldDB" id="A0A1D8AWC9"/>
<dbReference type="RefSeq" id="WP_069962382.1">
    <property type="nucleotide sequence ID" value="NZ_CP016094.1"/>
</dbReference>
<dbReference type="GO" id="GO:0003677">
    <property type="term" value="F:DNA binding"/>
    <property type="evidence" value="ECO:0007669"/>
    <property type="project" value="InterPro"/>
</dbReference>
<dbReference type="PROSITE" id="PS50943">
    <property type="entry name" value="HTH_CROC1"/>
    <property type="match status" value="1"/>
</dbReference>
<dbReference type="KEGG" id="obg:Verru16b_02280"/>
<feature type="domain" description="HTH cro/C1-type" evidence="1">
    <location>
        <begin position="39"/>
        <end position="95"/>
    </location>
</feature>
<protein>
    <recommendedName>
        <fullName evidence="1">HTH cro/C1-type domain-containing protein</fullName>
    </recommendedName>
</protein>
<dbReference type="SUPFAM" id="SSF47413">
    <property type="entry name" value="lambda repressor-like DNA-binding domains"/>
    <property type="match status" value="1"/>
</dbReference>
<organism evidence="2 3">
    <name type="scientific">Lacunisphaera limnophila</name>
    <dbReference type="NCBI Taxonomy" id="1838286"/>
    <lineage>
        <taxon>Bacteria</taxon>
        <taxon>Pseudomonadati</taxon>
        <taxon>Verrucomicrobiota</taxon>
        <taxon>Opitutia</taxon>
        <taxon>Opitutales</taxon>
        <taxon>Opitutaceae</taxon>
        <taxon>Lacunisphaera</taxon>
    </lineage>
</organism>
<evidence type="ECO:0000259" key="1">
    <source>
        <dbReference type="PROSITE" id="PS50943"/>
    </source>
</evidence>
<dbReference type="Proteomes" id="UP000095228">
    <property type="component" value="Chromosome"/>
</dbReference>
<proteinExistence type="predicted"/>
<name>A0A1D8AWC9_9BACT</name>